<feature type="transmembrane region" description="Helical" evidence="1">
    <location>
        <begin position="45"/>
        <end position="67"/>
    </location>
</feature>
<keyword evidence="1" id="KW-0472">Membrane</keyword>
<accession>A0ABV2JEI5</accession>
<proteinExistence type="predicted"/>
<evidence type="ECO:0000259" key="2">
    <source>
        <dbReference type="Pfam" id="PF18160"/>
    </source>
</evidence>
<evidence type="ECO:0000313" key="4">
    <source>
        <dbReference type="Proteomes" id="UP001549037"/>
    </source>
</evidence>
<sequence>MVERRFRENSIDDEIEKKIYSIDIVRTARIKASERLYKYSDAWDFLFLGMNIVSVALLIVSLLPLPINNSKSGLMISASFSLYTMLVQYFCSAQNYNERALKYHYHQLELENFVLQLKNIFLKHNTGEGEYSELDRFRRYRAIMEKYQISLQGYENHEDVDYKIAKRQLTRNSQVPENEQNTNCFQKFLIWKETKDFSPDNIFIYLQIPIVIIIILLYSWVAYKGLK</sequence>
<dbReference type="EMBL" id="JBEPLN010000010">
    <property type="protein sequence ID" value="MET3634175.1"/>
    <property type="molecule type" value="Genomic_DNA"/>
</dbReference>
<gene>
    <name evidence="3" type="ORF">ABID28_000812</name>
</gene>
<dbReference type="InterPro" id="IPR041115">
    <property type="entry name" value="SLATT_5"/>
</dbReference>
<feature type="transmembrane region" description="Helical" evidence="1">
    <location>
        <begin position="73"/>
        <end position="91"/>
    </location>
</feature>
<evidence type="ECO:0000313" key="3">
    <source>
        <dbReference type="EMBL" id="MET3634175.1"/>
    </source>
</evidence>
<dbReference type="Pfam" id="PF18160">
    <property type="entry name" value="SLATT_5"/>
    <property type="match status" value="1"/>
</dbReference>
<dbReference type="NCBIfam" id="NF033631">
    <property type="entry name" value="SLATT_5"/>
    <property type="match status" value="1"/>
</dbReference>
<keyword evidence="4" id="KW-1185">Reference proteome</keyword>
<dbReference type="RefSeq" id="WP_354368306.1">
    <property type="nucleotide sequence ID" value="NZ_JBEPLN010000010.1"/>
</dbReference>
<feature type="transmembrane region" description="Helical" evidence="1">
    <location>
        <begin position="202"/>
        <end position="223"/>
    </location>
</feature>
<organism evidence="3 4">
    <name type="scientific">Streptococcus porcorum</name>
    <dbReference type="NCBI Taxonomy" id="701526"/>
    <lineage>
        <taxon>Bacteria</taxon>
        <taxon>Bacillati</taxon>
        <taxon>Bacillota</taxon>
        <taxon>Bacilli</taxon>
        <taxon>Lactobacillales</taxon>
        <taxon>Streptococcaceae</taxon>
        <taxon>Streptococcus</taxon>
    </lineage>
</organism>
<keyword evidence="1" id="KW-0812">Transmembrane</keyword>
<dbReference type="Proteomes" id="UP001549037">
    <property type="component" value="Unassembled WGS sequence"/>
</dbReference>
<feature type="domain" description="SMODS and SLOG-associating 2TM effector" evidence="2">
    <location>
        <begin position="12"/>
        <end position="216"/>
    </location>
</feature>
<keyword evidence="1" id="KW-1133">Transmembrane helix</keyword>
<reference evidence="3 4" key="1">
    <citation type="submission" date="2024-06" db="EMBL/GenBank/DDBJ databases">
        <title>Genomic Encyclopedia of Type Strains, Phase IV (KMG-IV): sequencing the most valuable type-strain genomes for metagenomic binning, comparative biology and taxonomic classification.</title>
        <authorList>
            <person name="Goeker M."/>
        </authorList>
    </citation>
    <scope>NUCLEOTIDE SEQUENCE [LARGE SCALE GENOMIC DNA]</scope>
    <source>
        <strain evidence="3 4">DSM 28302</strain>
    </source>
</reference>
<comment type="caution">
    <text evidence="3">The sequence shown here is derived from an EMBL/GenBank/DDBJ whole genome shotgun (WGS) entry which is preliminary data.</text>
</comment>
<name>A0ABV2JEI5_9STRE</name>
<protein>
    <recommendedName>
        <fullName evidence="2">SMODS and SLOG-associating 2TM effector domain-containing protein</fullName>
    </recommendedName>
</protein>
<evidence type="ECO:0000256" key="1">
    <source>
        <dbReference type="SAM" id="Phobius"/>
    </source>
</evidence>